<dbReference type="AlphaFoldDB" id="A0A5E7AHJ1"/>
<evidence type="ECO:0000256" key="1">
    <source>
        <dbReference type="SAM" id="MobiDB-lite"/>
    </source>
</evidence>
<protein>
    <recommendedName>
        <fullName evidence="2">Surface presentation of antigen domain-containing protein</fullName>
    </recommendedName>
</protein>
<dbReference type="Pfam" id="PF02510">
    <property type="entry name" value="SPAN"/>
    <property type="match status" value="1"/>
</dbReference>
<evidence type="ECO:0000259" key="2">
    <source>
        <dbReference type="Pfam" id="PF02510"/>
    </source>
</evidence>
<feature type="region of interest" description="Disordered" evidence="1">
    <location>
        <begin position="270"/>
        <end position="301"/>
    </location>
</feature>
<dbReference type="InterPro" id="IPR056746">
    <property type="entry name" value="SPAN_dom"/>
</dbReference>
<dbReference type="EMBL" id="CABVIB010000003">
    <property type="protein sequence ID" value="VVN76084.1"/>
    <property type="molecule type" value="Genomic_DNA"/>
</dbReference>
<gene>
    <name evidence="3" type="ORF">PS712_00734</name>
</gene>
<name>A0A5E7AHJ1_PSEFL</name>
<accession>A0A5E7AHJ1</accession>
<evidence type="ECO:0000313" key="3">
    <source>
        <dbReference type="EMBL" id="VVN76084.1"/>
    </source>
</evidence>
<dbReference type="Proteomes" id="UP000326018">
    <property type="component" value="Unassembled WGS sequence"/>
</dbReference>
<feature type="compositionally biased region" description="Low complexity" evidence="1">
    <location>
        <begin position="276"/>
        <end position="288"/>
    </location>
</feature>
<feature type="domain" description="Surface presentation of antigen" evidence="2">
    <location>
        <begin position="224"/>
        <end position="293"/>
    </location>
</feature>
<evidence type="ECO:0000313" key="4">
    <source>
        <dbReference type="Proteomes" id="UP000326018"/>
    </source>
</evidence>
<feature type="compositionally biased region" description="Low complexity" evidence="1">
    <location>
        <begin position="155"/>
        <end position="170"/>
    </location>
</feature>
<proteinExistence type="predicted"/>
<reference evidence="3 4" key="1">
    <citation type="submission" date="2019-09" db="EMBL/GenBank/DDBJ databases">
        <authorList>
            <person name="Chandra G."/>
            <person name="Truman W A."/>
        </authorList>
    </citation>
    <scope>NUCLEOTIDE SEQUENCE [LARGE SCALE GENOMIC DNA]</scope>
    <source>
        <strain evidence="3">PS712</strain>
    </source>
</reference>
<sequence length="301" mass="32105">MNDITVISPRPVQVPDPVTDGSMDELQDTLVPVQEEDLPQGVQDLLAALILRHRSTTQIGRAIPTFQGASEGVHDKVPSAVPVALTNPQTNRPIQHLPPQLMLPVVASVDRVGTPVQGAIAQAELKPLPSSLPAGPSIERASSIPESYTERVAHTSTSTSTSTPVAAEPSLPQALQLPPATVYHTISGLQPPVPAAPLLRPQPAPDVVLETLPNADRGLLQVPFSKGAANGQVTISRVPDEPTRSLQLSPSNALVFEQLKVPFEQIREPVWRLTDSGGEQQRQGSQQSPDEEQPEQSELPA</sequence>
<dbReference type="OrthoDB" id="6875571at2"/>
<dbReference type="RefSeq" id="WP_150701037.1">
    <property type="nucleotide sequence ID" value="NZ_CABVIB010000003.1"/>
</dbReference>
<organism evidence="3 4">
    <name type="scientific">Pseudomonas fluorescens</name>
    <dbReference type="NCBI Taxonomy" id="294"/>
    <lineage>
        <taxon>Bacteria</taxon>
        <taxon>Pseudomonadati</taxon>
        <taxon>Pseudomonadota</taxon>
        <taxon>Gammaproteobacteria</taxon>
        <taxon>Pseudomonadales</taxon>
        <taxon>Pseudomonadaceae</taxon>
        <taxon>Pseudomonas</taxon>
    </lineage>
</organism>
<feature type="region of interest" description="Disordered" evidence="1">
    <location>
        <begin position="127"/>
        <end position="170"/>
    </location>
</feature>